<keyword evidence="2" id="KW-1185">Reference proteome</keyword>
<reference evidence="1 2" key="1">
    <citation type="submission" date="2017-09" db="EMBL/GenBank/DDBJ databases">
        <authorList>
            <person name="Ehlers B."/>
            <person name="Leendertz F.H."/>
        </authorList>
    </citation>
    <scope>NUCLEOTIDE SEQUENCE [LARGE SCALE GENOMIC DNA]</scope>
    <source>
        <strain evidence="1 2">CGMCC 4.7095</strain>
    </source>
</reference>
<accession>A0A286DS40</accession>
<sequence length="79" mass="8365">MFWPMALVFLTFAGVAVLGVLAVRVGIEVARFSRAVADGTERIGRAAEELERAAEPLAARSGEVGREITPGVVRGVPDE</sequence>
<proteinExistence type="predicted"/>
<dbReference type="Proteomes" id="UP000219072">
    <property type="component" value="Unassembled WGS sequence"/>
</dbReference>
<protein>
    <recommendedName>
        <fullName evidence="3">Secreted protein</fullName>
    </recommendedName>
</protein>
<dbReference type="AlphaFoldDB" id="A0A286DS40"/>
<dbReference type="EMBL" id="OCNE01000003">
    <property type="protein sequence ID" value="SOD61470.1"/>
    <property type="molecule type" value="Genomic_DNA"/>
</dbReference>
<organism evidence="1 2">
    <name type="scientific">Streptomyces zhaozhouensis</name>
    <dbReference type="NCBI Taxonomy" id="1300267"/>
    <lineage>
        <taxon>Bacteria</taxon>
        <taxon>Bacillati</taxon>
        <taxon>Actinomycetota</taxon>
        <taxon>Actinomycetes</taxon>
        <taxon>Kitasatosporales</taxon>
        <taxon>Streptomycetaceae</taxon>
        <taxon>Streptomyces</taxon>
    </lineage>
</organism>
<evidence type="ECO:0008006" key="3">
    <source>
        <dbReference type="Google" id="ProtNLM"/>
    </source>
</evidence>
<evidence type="ECO:0000313" key="2">
    <source>
        <dbReference type="Proteomes" id="UP000219072"/>
    </source>
</evidence>
<name>A0A286DS40_9ACTN</name>
<gene>
    <name evidence="1" type="ORF">SAMN06297387_103184</name>
</gene>
<evidence type="ECO:0000313" key="1">
    <source>
        <dbReference type="EMBL" id="SOD61470.1"/>
    </source>
</evidence>